<dbReference type="InterPro" id="IPR014729">
    <property type="entry name" value="Rossmann-like_a/b/a_fold"/>
</dbReference>
<evidence type="ECO:0000259" key="10">
    <source>
        <dbReference type="Pfam" id="PF01467"/>
    </source>
</evidence>
<keyword evidence="2 11" id="KW-0808">Transferase</keyword>
<evidence type="ECO:0000256" key="4">
    <source>
        <dbReference type="ARBA" id="ARBA00022741"/>
    </source>
</evidence>
<dbReference type="OrthoDB" id="9806661at2"/>
<dbReference type="GO" id="GO:0005524">
    <property type="term" value="F:ATP binding"/>
    <property type="evidence" value="ECO:0007669"/>
    <property type="project" value="UniProtKB-KW"/>
</dbReference>
<keyword evidence="12" id="KW-1185">Reference proteome</keyword>
<dbReference type="AlphaFoldDB" id="A0A4R6IE91"/>
<dbReference type="EC" id="2.7.7.3" evidence="9"/>
<dbReference type="NCBIfam" id="TIGR01510">
    <property type="entry name" value="coaD_prev_kdtB"/>
    <property type="match status" value="1"/>
</dbReference>
<dbReference type="PANTHER" id="PTHR21342">
    <property type="entry name" value="PHOSPHOPANTETHEINE ADENYLYLTRANSFERASE"/>
    <property type="match status" value="1"/>
</dbReference>
<dbReference type="Pfam" id="PF01467">
    <property type="entry name" value="CTP_transf_like"/>
    <property type="match status" value="1"/>
</dbReference>
<protein>
    <recommendedName>
        <fullName evidence="9">Pantetheine-phosphate adenylyltransferase</fullName>
        <ecNumber evidence="9">2.7.7.3</ecNumber>
    </recommendedName>
</protein>
<keyword evidence="6" id="KW-0460">Magnesium</keyword>
<organism evidence="11 12">
    <name type="scientific">Mycoplasma testudineum</name>
    <dbReference type="NCBI Taxonomy" id="244584"/>
    <lineage>
        <taxon>Bacteria</taxon>
        <taxon>Bacillati</taxon>
        <taxon>Mycoplasmatota</taxon>
        <taxon>Mollicutes</taxon>
        <taxon>Mycoplasmataceae</taxon>
        <taxon>Mycoplasma</taxon>
    </lineage>
</organism>
<keyword evidence="5" id="KW-0067">ATP-binding</keyword>
<evidence type="ECO:0000256" key="3">
    <source>
        <dbReference type="ARBA" id="ARBA00022695"/>
    </source>
</evidence>
<reference evidence="11 12" key="1">
    <citation type="submission" date="2019-03" db="EMBL/GenBank/DDBJ databases">
        <title>Genomic Encyclopedia of Archaeal and Bacterial Type Strains, Phase II (KMG-II): from individual species to whole genera.</title>
        <authorList>
            <person name="Goeker M."/>
        </authorList>
    </citation>
    <scope>NUCLEOTIDE SEQUENCE [LARGE SCALE GENOMIC DNA]</scope>
    <source>
        <strain evidence="11 12">ATCC 700618</strain>
    </source>
</reference>
<evidence type="ECO:0000256" key="5">
    <source>
        <dbReference type="ARBA" id="ARBA00022840"/>
    </source>
</evidence>
<keyword evidence="3 11" id="KW-0548">Nucleotidyltransferase</keyword>
<keyword evidence="4" id="KW-0547">Nucleotide-binding</keyword>
<dbReference type="PANTHER" id="PTHR21342:SF1">
    <property type="entry name" value="PHOSPHOPANTETHEINE ADENYLYLTRANSFERASE"/>
    <property type="match status" value="1"/>
</dbReference>
<evidence type="ECO:0000313" key="12">
    <source>
        <dbReference type="Proteomes" id="UP000295518"/>
    </source>
</evidence>
<dbReference type="PRINTS" id="PR01020">
    <property type="entry name" value="LPSBIOSNTHSS"/>
</dbReference>
<accession>A0A4R6IE91</accession>
<evidence type="ECO:0000256" key="2">
    <source>
        <dbReference type="ARBA" id="ARBA00022679"/>
    </source>
</evidence>
<dbReference type="InterPro" id="IPR004821">
    <property type="entry name" value="Cyt_trans-like"/>
</dbReference>
<evidence type="ECO:0000256" key="8">
    <source>
        <dbReference type="ARBA" id="ARBA00029346"/>
    </source>
</evidence>
<dbReference type="NCBIfam" id="TIGR00125">
    <property type="entry name" value="cyt_tran_rel"/>
    <property type="match status" value="1"/>
</dbReference>
<comment type="catalytic activity">
    <reaction evidence="8">
        <text>(R)-4'-phosphopantetheine + ATP + H(+) = 3'-dephospho-CoA + diphosphate</text>
        <dbReference type="Rhea" id="RHEA:19801"/>
        <dbReference type="ChEBI" id="CHEBI:15378"/>
        <dbReference type="ChEBI" id="CHEBI:30616"/>
        <dbReference type="ChEBI" id="CHEBI:33019"/>
        <dbReference type="ChEBI" id="CHEBI:57328"/>
        <dbReference type="ChEBI" id="CHEBI:61723"/>
        <dbReference type="EC" id="2.7.7.3"/>
    </reaction>
</comment>
<dbReference type="Proteomes" id="UP000295518">
    <property type="component" value="Unassembled WGS sequence"/>
</dbReference>
<name>A0A4R6IE91_9MOLU</name>
<dbReference type="GO" id="GO:0015937">
    <property type="term" value="P:coenzyme A biosynthetic process"/>
    <property type="evidence" value="ECO:0007669"/>
    <property type="project" value="UniProtKB-UniRule"/>
</dbReference>
<sequence length="144" mass="16686">MSKNSKIAMFPGSFNPFHLGHKEILIKAAKIFDHVYVVVTQNPDKPKQEDILINCENIKNEIKEFDNVSVLVNEHEFTAVFAQKIGANYLIRSARNLQDYNYELELAAGNKMLNKNLETILIFPDYKNITFSSTLERHRKLMKK</sequence>
<dbReference type="RefSeq" id="WP_094254595.1">
    <property type="nucleotide sequence ID" value="NZ_NNCE01000003.1"/>
</dbReference>
<proteinExistence type="predicted"/>
<evidence type="ECO:0000313" key="11">
    <source>
        <dbReference type="EMBL" id="TDO20352.1"/>
    </source>
</evidence>
<evidence type="ECO:0000256" key="1">
    <source>
        <dbReference type="ARBA" id="ARBA00022490"/>
    </source>
</evidence>
<evidence type="ECO:0000256" key="9">
    <source>
        <dbReference type="NCBIfam" id="TIGR01510"/>
    </source>
</evidence>
<keyword evidence="1" id="KW-0963">Cytoplasm</keyword>
<dbReference type="InterPro" id="IPR001980">
    <property type="entry name" value="PPAT"/>
</dbReference>
<dbReference type="Gene3D" id="3.40.50.620">
    <property type="entry name" value="HUPs"/>
    <property type="match status" value="1"/>
</dbReference>
<evidence type="ECO:0000256" key="6">
    <source>
        <dbReference type="ARBA" id="ARBA00022842"/>
    </source>
</evidence>
<dbReference type="SUPFAM" id="SSF52374">
    <property type="entry name" value="Nucleotidylyl transferase"/>
    <property type="match status" value="1"/>
</dbReference>
<gene>
    <name evidence="11" type="ORF">EI74_0429</name>
</gene>
<dbReference type="GO" id="GO:0004595">
    <property type="term" value="F:pantetheine-phosphate adenylyltransferase activity"/>
    <property type="evidence" value="ECO:0007669"/>
    <property type="project" value="UniProtKB-UniRule"/>
</dbReference>
<evidence type="ECO:0000256" key="7">
    <source>
        <dbReference type="ARBA" id="ARBA00022993"/>
    </source>
</evidence>
<feature type="domain" description="Cytidyltransferase-like" evidence="10">
    <location>
        <begin position="9"/>
        <end position="138"/>
    </location>
</feature>
<comment type="caution">
    <text evidence="11">The sequence shown here is derived from an EMBL/GenBank/DDBJ whole genome shotgun (WGS) entry which is preliminary data.</text>
</comment>
<dbReference type="EMBL" id="SNWN01000011">
    <property type="protein sequence ID" value="TDO20352.1"/>
    <property type="molecule type" value="Genomic_DNA"/>
</dbReference>
<keyword evidence="7" id="KW-0173">Coenzyme A biosynthesis</keyword>